<evidence type="ECO:0000259" key="7">
    <source>
        <dbReference type="PROSITE" id="PS50157"/>
    </source>
</evidence>
<evidence type="ECO:0000256" key="4">
    <source>
        <dbReference type="ARBA" id="ARBA00022833"/>
    </source>
</evidence>
<dbReference type="EMBL" id="CAXLJM020000196">
    <property type="protein sequence ID" value="CAL8149266.1"/>
    <property type="molecule type" value="Genomic_DNA"/>
</dbReference>
<proteinExistence type="predicted"/>
<dbReference type="Gene3D" id="3.30.160.60">
    <property type="entry name" value="Classic Zinc Finger"/>
    <property type="match status" value="2"/>
</dbReference>
<name>A0ABP1SAS4_9HEXA</name>
<dbReference type="InterPro" id="IPR013087">
    <property type="entry name" value="Znf_C2H2_type"/>
</dbReference>
<evidence type="ECO:0000256" key="5">
    <source>
        <dbReference type="PROSITE-ProRule" id="PRU00042"/>
    </source>
</evidence>
<evidence type="ECO:0000313" key="9">
    <source>
        <dbReference type="Proteomes" id="UP001642540"/>
    </source>
</evidence>
<evidence type="ECO:0000256" key="2">
    <source>
        <dbReference type="ARBA" id="ARBA00022737"/>
    </source>
</evidence>
<keyword evidence="4" id="KW-0862">Zinc</keyword>
<dbReference type="Proteomes" id="UP001642540">
    <property type="component" value="Unassembled WGS sequence"/>
</dbReference>
<keyword evidence="9" id="KW-1185">Reference proteome</keyword>
<keyword evidence="3 5" id="KW-0863">Zinc-finger</keyword>
<dbReference type="PANTHER" id="PTHR24379">
    <property type="entry name" value="KRAB AND ZINC FINGER DOMAIN-CONTAINING"/>
    <property type="match status" value="1"/>
</dbReference>
<sequence>MKPSVCLVCLKTFNSANLTPEEDGTVLYHCAVSLLTRFLKFAENYLEVSSVTTQQLLLNEGGKETFCEKCELSVITPICKVYLELLSAQLRLSSELEQLGKLIDNSKVSGSDKLRVLNINALSHQLGIRSLSQVEGFRTSLAQKCLLKREQALPNVLLTELYEESQTNLTENDDSFIDDNFEKVWADPLSLEVDDGNSLDLEQQASESTPVIIGTSVIRLETFHDSNPEFIFENENDEEFEDFEDSPSELSPSQVVIPVADRTGIHVNERRCPKCSKVFIGESQYQTHYRNHHVPVNCKSCGIMISSKKLLKEHFIRNHRKRGNYPCQMCSRAYETPFKLNVHVRRLHRPIEQRHECPHCKLTFNLNADLKNHVEAKHNPGSYRCPHCPDSKVFTATTNKYLNSHIRKHHPQKRGTSQASQQVLSLV</sequence>
<protein>
    <recommendedName>
        <fullName evidence="7">C2H2-type domain-containing protein</fullName>
    </recommendedName>
</protein>
<feature type="domain" description="C2H2-type" evidence="7">
    <location>
        <begin position="270"/>
        <end position="292"/>
    </location>
</feature>
<keyword evidence="2" id="KW-0677">Repeat</keyword>
<reference evidence="8 9" key="1">
    <citation type="submission" date="2024-08" db="EMBL/GenBank/DDBJ databases">
        <authorList>
            <person name="Cucini C."/>
            <person name="Frati F."/>
        </authorList>
    </citation>
    <scope>NUCLEOTIDE SEQUENCE [LARGE SCALE GENOMIC DNA]</scope>
</reference>
<keyword evidence="1" id="KW-0479">Metal-binding</keyword>
<comment type="caution">
    <text evidence="8">The sequence shown here is derived from an EMBL/GenBank/DDBJ whole genome shotgun (WGS) entry which is preliminary data.</text>
</comment>
<dbReference type="PROSITE" id="PS00028">
    <property type="entry name" value="ZINC_FINGER_C2H2_1"/>
    <property type="match status" value="2"/>
</dbReference>
<evidence type="ECO:0000256" key="3">
    <source>
        <dbReference type="ARBA" id="ARBA00022771"/>
    </source>
</evidence>
<dbReference type="PROSITE" id="PS50157">
    <property type="entry name" value="ZINC_FINGER_C2H2_2"/>
    <property type="match status" value="2"/>
</dbReference>
<dbReference type="SMART" id="SM00355">
    <property type="entry name" value="ZnF_C2H2"/>
    <property type="match status" value="5"/>
</dbReference>
<dbReference type="Pfam" id="PF00096">
    <property type="entry name" value="zf-C2H2"/>
    <property type="match status" value="2"/>
</dbReference>
<feature type="compositionally biased region" description="Polar residues" evidence="6">
    <location>
        <begin position="414"/>
        <end position="427"/>
    </location>
</feature>
<accession>A0ABP1SAS4</accession>
<feature type="domain" description="C2H2-type" evidence="7">
    <location>
        <begin position="325"/>
        <end position="353"/>
    </location>
</feature>
<evidence type="ECO:0000256" key="6">
    <source>
        <dbReference type="SAM" id="MobiDB-lite"/>
    </source>
</evidence>
<evidence type="ECO:0000313" key="8">
    <source>
        <dbReference type="EMBL" id="CAL8149266.1"/>
    </source>
</evidence>
<feature type="region of interest" description="Disordered" evidence="6">
    <location>
        <begin position="407"/>
        <end position="427"/>
    </location>
</feature>
<dbReference type="PANTHER" id="PTHR24379:SF121">
    <property type="entry name" value="C2H2-TYPE DOMAIN-CONTAINING PROTEIN"/>
    <property type="match status" value="1"/>
</dbReference>
<dbReference type="SUPFAM" id="SSF57667">
    <property type="entry name" value="beta-beta-alpha zinc fingers"/>
    <property type="match status" value="1"/>
</dbReference>
<gene>
    <name evidence="8" type="ORF">ODALV1_LOCUS31684</name>
</gene>
<dbReference type="InterPro" id="IPR036236">
    <property type="entry name" value="Znf_C2H2_sf"/>
</dbReference>
<evidence type="ECO:0000256" key="1">
    <source>
        <dbReference type="ARBA" id="ARBA00022723"/>
    </source>
</evidence>
<organism evidence="8 9">
    <name type="scientific">Orchesella dallaii</name>
    <dbReference type="NCBI Taxonomy" id="48710"/>
    <lineage>
        <taxon>Eukaryota</taxon>
        <taxon>Metazoa</taxon>
        <taxon>Ecdysozoa</taxon>
        <taxon>Arthropoda</taxon>
        <taxon>Hexapoda</taxon>
        <taxon>Collembola</taxon>
        <taxon>Entomobryomorpha</taxon>
        <taxon>Entomobryoidea</taxon>
        <taxon>Orchesellidae</taxon>
        <taxon>Orchesellinae</taxon>
        <taxon>Orchesella</taxon>
    </lineage>
</organism>